<gene>
    <name evidence="9" type="ORF">UFOPK1874_00846</name>
</gene>
<evidence type="ECO:0000256" key="6">
    <source>
        <dbReference type="ARBA" id="ARBA00022679"/>
    </source>
</evidence>
<dbReference type="PIRSF" id="PIRSF006250">
    <property type="entry name" value="NadC_ModD"/>
    <property type="match status" value="1"/>
</dbReference>
<dbReference type="InterPro" id="IPR037128">
    <property type="entry name" value="Quinolinate_PRibosylTase_N_sf"/>
</dbReference>
<dbReference type="PANTHER" id="PTHR32179">
    <property type="entry name" value="NICOTINATE-NUCLEOTIDE PYROPHOSPHORYLASE [CARBOXYLATING]"/>
    <property type="match status" value="1"/>
</dbReference>
<dbReference type="EMBL" id="CAEZUX010000095">
    <property type="protein sequence ID" value="CAB4618060.1"/>
    <property type="molecule type" value="Genomic_DNA"/>
</dbReference>
<accession>A0A6J6HXU0</accession>
<protein>
    <recommendedName>
        <fullName evidence="3">nicotinate-nucleotide diphosphorylase (carboxylating)</fullName>
        <ecNumber evidence="3">2.4.2.19</ecNumber>
    </recommendedName>
</protein>
<dbReference type="SUPFAM" id="SSF54675">
    <property type="entry name" value="Nicotinate/Quinolinate PRTase N-terminal domain-like"/>
    <property type="match status" value="1"/>
</dbReference>
<feature type="domain" description="Quinolinate phosphoribosyl transferase C-terminal" evidence="7">
    <location>
        <begin position="130"/>
        <end position="301"/>
    </location>
</feature>
<dbReference type="GO" id="GO:0005737">
    <property type="term" value="C:cytoplasm"/>
    <property type="evidence" value="ECO:0007669"/>
    <property type="project" value="TreeGrafter"/>
</dbReference>
<comment type="pathway">
    <text evidence="1">Cofactor biosynthesis; NAD(+) biosynthesis; nicotinate D-ribonucleotide from quinolinate: step 1/1.</text>
</comment>
<sequence length="306" mass="32131">MNLHSPSKVTLSRLSAQGLNTEYVQRVIRDTVIEDLDGGIDVTSVATVPLEQRSIVTFGSRAHGCLAGLDIAIAAVEMVCGPTASNVERVKNDGDRVQPGDVLARVEAPTQLMLTAERTALNLLCHLSGVATSTSKWVDTITGTAAIIRDTRKTTPGLRAMEKYAVRCGGGQNHRMSLSDAALVKDNHIAAAGGVAEAFGKVREIAGTLPIEIEVDTLEQLRVALAAGADVVLLDNMSPDIMREAVDISAEHTESTGHAVLLEASGGLTLEKAKAVAETGVHFISVGGLTHSSPVLDIGLDMETII</sequence>
<dbReference type="FunFam" id="3.20.20.70:FF:000030">
    <property type="entry name" value="Nicotinate-nucleotide pyrophosphorylase, carboxylating"/>
    <property type="match status" value="1"/>
</dbReference>
<dbReference type="NCBIfam" id="TIGR00078">
    <property type="entry name" value="nadC"/>
    <property type="match status" value="1"/>
</dbReference>
<dbReference type="Gene3D" id="3.90.1170.20">
    <property type="entry name" value="Quinolinate phosphoribosyl transferase, N-terminal domain"/>
    <property type="match status" value="1"/>
</dbReference>
<dbReference type="Pfam" id="PF01729">
    <property type="entry name" value="QRPTase_C"/>
    <property type="match status" value="1"/>
</dbReference>
<dbReference type="InterPro" id="IPR004393">
    <property type="entry name" value="NadC"/>
</dbReference>
<evidence type="ECO:0000256" key="2">
    <source>
        <dbReference type="ARBA" id="ARBA00009400"/>
    </source>
</evidence>
<organism evidence="9">
    <name type="scientific">freshwater metagenome</name>
    <dbReference type="NCBI Taxonomy" id="449393"/>
    <lineage>
        <taxon>unclassified sequences</taxon>
        <taxon>metagenomes</taxon>
        <taxon>ecological metagenomes</taxon>
    </lineage>
</organism>
<reference evidence="9" key="1">
    <citation type="submission" date="2020-05" db="EMBL/GenBank/DDBJ databases">
        <authorList>
            <person name="Chiriac C."/>
            <person name="Salcher M."/>
            <person name="Ghai R."/>
            <person name="Kavagutti S V."/>
        </authorList>
    </citation>
    <scope>NUCLEOTIDE SEQUENCE</scope>
</reference>
<dbReference type="EC" id="2.4.2.19" evidence="3"/>
<dbReference type="InterPro" id="IPR036068">
    <property type="entry name" value="Nicotinate_pribotase-like_C"/>
</dbReference>
<evidence type="ECO:0000259" key="7">
    <source>
        <dbReference type="Pfam" id="PF01729"/>
    </source>
</evidence>
<evidence type="ECO:0000256" key="3">
    <source>
        <dbReference type="ARBA" id="ARBA00011944"/>
    </source>
</evidence>
<dbReference type="InterPro" id="IPR027277">
    <property type="entry name" value="NadC/ModD"/>
</dbReference>
<dbReference type="SUPFAM" id="SSF51690">
    <property type="entry name" value="Nicotinate/Quinolinate PRTase C-terminal domain-like"/>
    <property type="match status" value="1"/>
</dbReference>
<evidence type="ECO:0000256" key="1">
    <source>
        <dbReference type="ARBA" id="ARBA00004893"/>
    </source>
</evidence>
<dbReference type="UniPathway" id="UPA00253">
    <property type="reaction ID" value="UER00331"/>
</dbReference>
<evidence type="ECO:0000259" key="8">
    <source>
        <dbReference type="Pfam" id="PF02749"/>
    </source>
</evidence>
<keyword evidence="4" id="KW-0662">Pyridine nucleotide biosynthesis</keyword>
<dbReference type="CDD" id="cd01572">
    <property type="entry name" value="QPRTase"/>
    <property type="match status" value="1"/>
</dbReference>
<name>A0A6J6HXU0_9ZZZZ</name>
<keyword evidence="6" id="KW-0808">Transferase</keyword>
<evidence type="ECO:0000256" key="4">
    <source>
        <dbReference type="ARBA" id="ARBA00022642"/>
    </source>
</evidence>
<dbReference type="InterPro" id="IPR013785">
    <property type="entry name" value="Aldolase_TIM"/>
</dbReference>
<evidence type="ECO:0000256" key="5">
    <source>
        <dbReference type="ARBA" id="ARBA00022676"/>
    </source>
</evidence>
<dbReference type="AlphaFoldDB" id="A0A6J6HXU0"/>
<comment type="similarity">
    <text evidence="2">Belongs to the NadC/ModD family.</text>
</comment>
<evidence type="ECO:0000313" key="9">
    <source>
        <dbReference type="EMBL" id="CAB4618060.1"/>
    </source>
</evidence>
<feature type="domain" description="Quinolinate phosphoribosyl transferase N-terminal" evidence="8">
    <location>
        <begin position="41"/>
        <end position="128"/>
    </location>
</feature>
<keyword evidence="5" id="KW-0328">Glycosyltransferase</keyword>
<dbReference type="InterPro" id="IPR022412">
    <property type="entry name" value="Quinolinate_PRibosylTrfase_N"/>
</dbReference>
<proteinExistence type="inferred from homology"/>
<dbReference type="Gene3D" id="3.20.20.70">
    <property type="entry name" value="Aldolase class I"/>
    <property type="match status" value="1"/>
</dbReference>
<dbReference type="Pfam" id="PF02749">
    <property type="entry name" value="QRPTase_N"/>
    <property type="match status" value="1"/>
</dbReference>
<dbReference type="GO" id="GO:0004514">
    <property type="term" value="F:nicotinate-nucleotide diphosphorylase (carboxylating) activity"/>
    <property type="evidence" value="ECO:0007669"/>
    <property type="project" value="UniProtKB-EC"/>
</dbReference>
<dbReference type="PANTHER" id="PTHR32179:SF3">
    <property type="entry name" value="NICOTINATE-NUCLEOTIDE PYROPHOSPHORYLASE [CARBOXYLATING]"/>
    <property type="match status" value="1"/>
</dbReference>
<dbReference type="GO" id="GO:0034213">
    <property type="term" value="P:quinolinate catabolic process"/>
    <property type="evidence" value="ECO:0007669"/>
    <property type="project" value="TreeGrafter"/>
</dbReference>
<dbReference type="GO" id="GO:0009435">
    <property type="term" value="P:NAD+ biosynthetic process"/>
    <property type="evidence" value="ECO:0007669"/>
    <property type="project" value="UniProtKB-UniPathway"/>
</dbReference>
<dbReference type="InterPro" id="IPR002638">
    <property type="entry name" value="Quinolinate_PRibosylTrfase_C"/>
</dbReference>